<dbReference type="Pfam" id="PF00400">
    <property type="entry name" value="WD40"/>
    <property type="match status" value="1"/>
</dbReference>
<evidence type="ECO:0000256" key="3">
    <source>
        <dbReference type="PROSITE-ProRule" id="PRU00221"/>
    </source>
</evidence>
<name>A0A1X0QH17_9MICR</name>
<dbReference type="Proteomes" id="UP000192501">
    <property type="component" value="Unassembled WGS sequence"/>
</dbReference>
<organism evidence="4 5">
    <name type="scientific">Hepatospora eriocheir</name>
    <dbReference type="NCBI Taxonomy" id="1081669"/>
    <lineage>
        <taxon>Eukaryota</taxon>
        <taxon>Fungi</taxon>
        <taxon>Fungi incertae sedis</taxon>
        <taxon>Microsporidia</taxon>
        <taxon>Hepatosporidae</taxon>
        <taxon>Hepatospora</taxon>
    </lineage>
</organism>
<dbReference type="SUPFAM" id="SSF50978">
    <property type="entry name" value="WD40 repeat-like"/>
    <property type="match status" value="1"/>
</dbReference>
<accession>A0A1X0QH17</accession>
<dbReference type="PANTHER" id="PTHR10971">
    <property type="entry name" value="MRNA EXPORT FACTOR AND BUB3"/>
    <property type="match status" value="1"/>
</dbReference>
<dbReference type="EMBL" id="LTAI01000315">
    <property type="protein sequence ID" value="ORD99053.1"/>
    <property type="molecule type" value="Genomic_DNA"/>
</dbReference>
<dbReference type="AlphaFoldDB" id="A0A1X0QH17"/>
<dbReference type="PROSITE" id="PS50082">
    <property type="entry name" value="WD_REPEATS_2"/>
    <property type="match status" value="1"/>
</dbReference>
<proteinExistence type="predicted"/>
<protein>
    <submittedName>
        <fullName evidence="4">RAE1</fullName>
    </submittedName>
</protein>
<gene>
    <name evidence="4" type="primary">RAE1</name>
    <name evidence="4" type="ORF">A0H76_1485</name>
</gene>
<evidence type="ECO:0000313" key="5">
    <source>
        <dbReference type="Proteomes" id="UP000192501"/>
    </source>
</evidence>
<evidence type="ECO:0000256" key="2">
    <source>
        <dbReference type="ARBA" id="ARBA00022737"/>
    </source>
</evidence>
<dbReference type="InterPro" id="IPR015943">
    <property type="entry name" value="WD40/YVTN_repeat-like_dom_sf"/>
</dbReference>
<dbReference type="Gene3D" id="2.130.10.10">
    <property type="entry name" value="YVTN repeat-like/Quinoprotein amine dehydrogenase"/>
    <property type="match status" value="1"/>
</dbReference>
<sequence>MLYSTSSSKEADTINVLSPPMDTVSDIGVVDKFIAVSSWDKSVRIYQITKTVTTSYLQKDSLKIEPFKLFNNAEVYDAPVVSVDISLNGFFVCGLTNGKIIIQDITDENKKQIFKDAHQGIVKTVKIIKNGNIVSCGLEDGTIKMWSMSACLGEVKTNSKIYAMDIYNEHLVAGLADKTIKYVNLNTNDMKVIRPDNLDHNIRSISVTVDSGYNAPPLVSVGDVVGKVMIVNIMSDKTENNVKLHRIDKKCYATNKVGFVPDKTNIVVSGGSDGKFVIFNRNRRLNVYSNSFNSPISALRVTKDCIVFATGYDWSKGYQSNVSPIEIKFIDSSKLKLE</sequence>
<dbReference type="VEuPathDB" id="MicrosporidiaDB:HERIO_364"/>
<dbReference type="InterPro" id="IPR001680">
    <property type="entry name" value="WD40_rpt"/>
</dbReference>
<comment type="caution">
    <text evidence="4">The sequence shown here is derived from an EMBL/GenBank/DDBJ whole genome shotgun (WGS) entry which is preliminary data.</text>
</comment>
<evidence type="ECO:0000313" key="4">
    <source>
        <dbReference type="EMBL" id="ORD99053.1"/>
    </source>
</evidence>
<dbReference type="SMART" id="SM00320">
    <property type="entry name" value="WD40"/>
    <property type="match status" value="5"/>
</dbReference>
<evidence type="ECO:0000256" key="1">
    <source>
        <dbReference type="ARBA" id="ARBA00022574"/>
    </source>
</evidence>
<dbReference type="VEuPathDB" id="MicrosporidiaDB:HERIO_365"/>
<dbReference type="VEuPathDB" id="MicrosporidiaDB:A0H76_1485"/>
<keyword evidence="1 3" id="KW-0853">WD repeat</keyword>
<feature type="repeat" description="WD" evidence="3">
    <location>
        <begin position="115"/>
        <end position="149"/>
    </location>
</feature>
<reference evidence="4 5" key="1">
    <citation type="journal article" date="2017" name="Environ. Microbiol.">
        <title>Decay of the glycolytic pathway and adaptation to intranuclear parasitism within Enterocytozoonidae microsporidia.</title>
        <authorList>
            <person name="Wiredu Boakye D."/>
            <person name="Jaroenlak P."/>
            <person name="Prachumwat A."/>
            <person name="Williams T.A."/>
            <person name="Bateman K.S."/>
            <person name="Itsathitphaisarn O."/>
            <person name="Sritunyalucksana K."/>
            <person name="Paszkiewicz K.H."/>
            <person name="Moore K.A."/>
            <person name="Stentiford G.D."/>
            <person name="Williams B.A."/>
        </authorList>
    </citation>
    <scope>NUCLEOTIDE SEQUENCE [LARGE SCALE GENOMIC DNA]</scope>
    <source>
        <strain evidence="5">canceri</strain>
    </source>
</reference>
<keyword evidence="2" id="KW-0677">Repeat</keyword>
<dbReference type="InterPro" id="IPR036322">
    <property type="entry name" value="WD40_repeat_dom_sf"/>
</dbReference>